<proteinExistence type="predicted"/>
<protein>
    <submittedName>
        <fullName evidence="1">Uncharacterized protein</fullName>
    </submittedName>
</protein>
<gene>
    <name evidence="1" type="ORF">CDAR_523121</name>
</gene>
<organism evidence="1 2">
    <name type="scientific">Caerostris darwini</name>
    <dbReference type="NCBI Taxonomy" id="1538125"/>
    <lineage>
        <taxon>Eukaryota</taxon>
        <taxon>Metazoa</taxon>
        <taxon>Ecdysozoa</taxon>
        <taxon>Arthropoda</taxon>
        <taxon>Chelicerata</taxon>
        <taxon>Arachnida</taxon>
        <taxon>Araneae</taxon>
        <taxon>Araneomorphae</taxon>
        <taxon>Entelegynae</taxon>
        <taxon>Araneoidea</taxon>
        <taxon>Araneidae</taxon>
        <taxon>Caerostris</taxon>
    </lineage>
</organism>
<dbReference type="Proteomes" id="UP001054837">
    <property type="component" value="Unassembled WGS sequence"/>
</dbReference>
<comment type="caution">
    <text evidence="1">The sequence shown here is derived from an EMBL/GenBank/DDBJ whole genome shotgun (WGS) entry which is preliminary data.</text>
</comment>
<evidence type="ECO:0000313" key="2">
    <source>
        <dbReference type="Proteomes" id="UP001054837"/>
    </source>
</evidence>
<keyword evidence="2" id="KW-1185">Reference proteome</keyword>
<dbReference type="AlphaFoldDB" id="A0AAV4TEH2"/>
<name>A0AAV4TEH2_9ARAC</name>
<dbReference type="EMBL" id="BPLQ01009397">
    <property type="protein sequence ID" value="GIY43777.1"/>
    <property type="molecule type" value="Genomic_DNA"/>
</dbReference>
<sequence>MASARKKKLEIVCPRLPKSSVLSKSSPAWDVTIACAFWACLQRLFVQIIPWRWTGSLSQNGAENLCQRHKPVVAEADDTSNSARLTSSPKWEGFKQCLGCNYQPATGSASASLRLHLSKPNVGAHDRLHKVSLPTLLFINMGLQNGGFTSSSFLITPFLLPLFHELFACTKLDTNVCFSEKVKDIAIS</sequence>
<reference evidence="1 2" key="1">
    <citation type="submission" date="2021-06" db="EMBL/GenBank/DDBJ databases">
        <title>Caerostris darwini draft genome.</title>
        <authorList>
            <person name="Kono N."/>
            <person name="Arakawa K."/>
        </authorList>
    </citation>
    <scope>NUCLEOTIDE SEQUENCE [LARGE SCALE GENOMIC DNA]</scope>
</reference>
<accession>A0AAV4TEH2</accession>
<evidence type="ECO:0000313" key="1">
    <source>
        <dbReference type="EMBL" id="GIY43777.1"/>
    </source>
</evidence>